<dbReference type="PRINTS" id="PR00507">
    <property type="entry name" value="N12N6MTFRASE"/>
</dbReference>
<feature type="domain" description="DNA methylase adenine-specific" evidence="2">
    <location>
        <begin position="48"/>
        <end position="375"/>
    </location>
</feature>
<gene>
    <name evidence="3" type="ORF">LHJ74_07185</name>
</gene>
<dbReference type="InterPro" id="IPR052916">
    <property type="entry name" value="Type-I_RE_MTase_Subunit"/>
</dbReference>
<reference evidence="3 4" key="1">
    <citation type="submission" date="2021-10" db="EMBL/GenBank/DDBJ databases">
        <title>Streptomyces gossypii sp. nov., isolated from soil collected from cotton field.</title>
        <authorList>
            <person name="Ge X."/>
            <person name="Chen X."/>
            <person name="Liu W."/>
        </authorList>
    </citation>
    <scope>NUCLEOTIDE SEQUENCE [LARGE SCALE GENOMIC DNA]</scope>
    <source>
        <strain evidence="3 4">N2-109</strain>
    </source>
</reference>
<dbReference type="RefSeq" id="WP_260216706.1">
    <property type="nucleotide sequence ID" value="NZ_JAJAGO010000003.1"/>
</dbReference>
<evidence type="ECO:0000259" key="2">
    <source>
        <dbReference type="Pfam" id="PF02384"/>
    </source>
</evidence>
<dbReference type="CDD" id="cd02440">
    <property type="entry name" value="AdoMet_MTases"/>
    <property type="match status" value="1"/>
</dbReference>
<dbReference type="Pfam" id="PF02384">
    <property type="entry name" value="N6_Mtase"/>
    <property type="match status" value="1"/>
</dbReference>
<dbReference type="GO" id="GO:0032259">
    <property type="term" value="P:methylation"/>
    <property type="evidence" value="ECO:0007669"/>
    <property type="project" value="UniProtKB-KW"/>
</dbReference>
<name>A0ABT2JQR5_9ACTN</name>
<feature type="region of interest" description="Disordered" evidence="1">
    <location>
        <begin position="175"/>
        <end position="207"/>
    </location>
</feature>
<keyword evidence="3" id="KW-0489">Methyltransferase</keyword>
<comment type="caution">
    <text evidence="3">The sequence shown here is derived from an EMBL/GenBank/DDBJ whole genome shotgun (WGS) entry which is preliminary data.</text>
</comment>
<organism evidence="3 4">
    <name type="scientific">Streptomyces gossypii</name>
    <dbReference type="NCBI Taxonomy" id="2883101"/>
    <lineage>
        <taxon>Bacteria</taxon>
        <taxon>Bacillati</taxon>
        <taxon>Actinomycetota</taxon>
        <taxon>Actinomycetes</taxon>
        <taxon>Kitasatosporales</taxon>
        <taxon>Streptomycetaceae</taxon>
        <taxon>Streptomyces</taxon>
    </lineage>
</organism>
<evidence type="ECO:0000256" key="1">
    <source>
        <dbReference type="SAM" id="MobiDB-lite"/>
    </source>
</evidence>
<dbReference type="GO" id="GO:0008168">
    <property type="term" value="F:methyltransferase activity"/>
    <property type="evidence" value="ECO:0007669"/>
    <property type="project" value="UniProtKB-KW"/>
</dbReference>
<dbReference type="InterPro" id="IPR003356">
    <property type="entry name" value="DNA_methylase_A-5"/>
</dbReference>
<dbReference type="SUPFAM" id="SSF53335">
    <property type="entry name" value="S-adenosyl-L-methionine-dependent methyltransferases"/>
    <property type="match status" value="1"/>
</dbReference>
<dbReference type="EMBL" id="JAJAGO010000003">
    <property type="protein sequence ID" value="MCT2589705.1"/>
    <property type="molecule type" value="Genomic_DNA"/>
</dbReference>
<proteinExistence type="predicted"/>
<keyword evidence="4" id="KW-1185">Reference proteome</keyword>
<accession>A0ABT2JQR5</accession>
<dbReference type="PANTHER" id="PTHR42998:SF1">
    <property type="entry name" value="TYPE I RESTRICTION ENZYME HINDI METHYLASE SUBUNIT"/>
    <property type="match status" value="1"/>
</dbReference>
<protein>
    <submittedName>
        <fullName evidence="3">SAM-dependent methyltransferase</fullName>
    </submittedName>
</protein>
<keyword evidence="3" id="KW-0808">Transferase</keyword>
<sequence length="417" mass="45638">MTKCLVHHLPAIEDPAAEAGAVSLVPVPPSGSEGPLHALIQAIGSTQLVGPLLDQCLRDLSWAQADSSNYFTPEDMARLMVGAVVPHDGHRVLDPACGSGGLLVESHRYVHERVGLNPTMSLRGRELHAPTSQVARMNLWVRGIKADVLPPGDSLTQPEPETYDIVLANPSLNQRDWTQEGGTEQHAGQPGPSVPLDPRWPEDAPPRSSADFAWIQHIAHALAPAGRAVFLMADRVAGSRQAMPRRLRERLLRGDLVECVIALPRRVYGHSQSSACLWVINKAKSARPGWGALDRRGQVLFINARRAFEQVPQSRARRLGDKNTALILSTLAAWRGLPGNGATATPYSDTDGWSRNCSVKEIASRGYSLMPTSYAVEPPGPERDTRSRIDQLKLELTEQFDQMRALELRLLDALEEI</sequence>
<dbReference type="Gene3D" id="3.40.50.150">
    <property type="entry name" value="Vaccinia Virus protein VP39"/>
    <property type="match status" value="1"/>
</dbReference>
<evidence type="ECO:0000313" key="4">
    <source>
        <dbReference type="Proteomes" id="UP001156389"/>
    </source>
</evidence>
<dbReference type="PANTHER" id="PTHR42998">
    <property type="entry name" value="TYPE I RESTRICTION ENZYME HINDVIIP M PROTEIN-RELATED"/>
    <property type="match status" value="1"/>
</dbReference>
<dbReference type="Proteomes" id="UP001156389">
    <property type="component" value="Unassembled WGS sequence"/>
</dbReference>
<evidence type="ECO:0000313" key="3">
    <source>
        <dbReference type="EMBL" id="MCT2589705.1"/>
    </source>
</evidence>
<dbReference type="InterPro" id="IPR029063">
    <property type="entry name" value="SAM-dependent_MTases_sf"/>
</dbReference>